<reference evidence="3" key="1">
    <citation type="submission" date="2017-06" db="EMBL/GenBank/DDBJ databases">
        <title>Genome analysis of Fimbriiglobus ruber SP5, the first member of the order Planctomycetales with confirmed chitinolytic capability.</title>
        <authorList>
            <person name="Ravin N.V."/>
            <person name="Rakitin A.L."/>
            <person name="Ivanova A.A."/>
            <person name="Beletsky A.V."/>
            <person name="Kulichevskaya I.S."/>
            <person name="Mardanov A.V."/>
            <person name="Dedysh S.N."/>
        </authorList>
    </citation>
    <scope>NUCLEOTIDE SEQUENCE [LARGE SCALE GENOMIC DNA]</scope>
    <source>
        <strain evidence="3">SP5</strain>
    </source>
</reference>
<dbReference type="EMBL" id="NIDE01000020">
    <property type="protein sequence ID" value="OWK34570.1"/>
    <property type="molecule type" value="Genomic_DNA"/>
</dbReference>
<dbReference type="AlphaFoldDB" id="A0A225CYW0"/>
<feature type="compositionally biased region" description="Pro residues" evidence="1">
    <location>
        <begin position="32"/>
        <end position="42"/>
    </location>
</feature>
<name>A0A225CYW0_9BACT</name>
<gene>
    <name evidence="2" type="ORF">FRUB_10541</name>
</gene>
<sequence length="56" mass="5596">MPVPESSAPANPTPIVIPSPNTPTSAPETAPELPPAGTPIPVVPVQEGTSGERAPF</sequence>
<proteinExistence type="predicted"/>
<protein>
    <submittedName>
        <fullName evidence="2">Uncharacterized protein</fullName>
    </submittedName>
</protein>
<evidence type="ECO:0000313" key="3">
    <source>
        <dbReference type="Proteomes" id="UP000214646"/>
    </source>
</evidence>
<feature type="region of interest" description="Disordered" evidence="1">
    <location>
        <begin position="1"/>
        <end position="56"/>
    </location>
</feature>
<accession>A0A225CYW0</accession>
<evidence type="ECO:0000313" key="2">
    <source>
        <dbReference type="EMBL" id="OWK34570.1"/>
    </source>
</evidence>
<keyword evidence="3" id="KW-1185">Reference proteome</keyword>
<organism evidence="2 3">
    <name type="scientific">Fimbriiglobus ruber</name>
    <dbReference type="NCBI Taxonomy" id="1908690"/>
    <lineage>
        <taxon>Bacteria</taxon>
        <taxon>Pseudomonadati</taxon>
        <taxon>Planctomycetota</taxon>
        <taxon>Planctomycetia</taxon>
        <taxon>Gemmatales</taxon>
        <taxon>Gemmataceae</taxon>
        <taxon>Fimbriiglobus</taxon>
    </lineage>
</organism>
<comment type="caution">
    <text evidence="2">The sequence shown here is derived from an EMBL/GenBank/DDBJ whole genome shotgun (WGS) entry which is preliminary data.</text>
</comment>
<feature type="compositionally biased region" description="Pro residues" evidence="1">
    <location>
        <begin position="11"/>
        <end position="21"/>
    </location>
</feature>
<evidence type="ECO:0000256" key="1">
    <source>
        <dbReference type="SAM" id="MobiDB-lite"/>
    </source>
</evidence>
<dbReference type="Proteomes" id="UP000214646">
    <property type="component" value="Unassembled WGS sequence"/>
</dbReference>